<organism evidence="3">
    <name type="scientific">Boseongicola sp. SB0664_bin_43</name>
    <dbReference type="NCBI Taxonomy" id="2604844"/>
    <lineage>
        <taxon>Bacteria</taxon>
        <taxon>Pseudomonadati</taxon>
        <taxon>Pseudomonadota</taxon>
        <taxon>Alphaproteobacteria</taxon>
        <taxon>Rhodobacterales</taxon>
        <taxon>Paracoccaceae</taxon>
        <taxon>Boseongicola</taxon>
    </lineage>
</organism>
<comment type="caution">
    <text evidence="3">The sequence shown here is derived from an EMBL/GenBank/DDBJ whole genome shotgun (WGS) entry which is preliminary data.</text>
</comment>
<dbReference type="EMBL" id="VXRY01000023">
    <property type="protein sequence ID" value="MXY32596.1"/>
    <property type="molecule type" value="Genomic_DNA"/>
</dbReference>
<evidence type="ECO:0000259" key="2">
    <source>
        <dbReference type="PROSITE" id="PS50853"/>
    </source>
</evidence>
<dbReference type="SMART" id="SM00060">
    <property type="entry name" value="FN3"/>
    <property type="match status" value="2"/>
</dbReference>
<dbReference type="Pfam" id="PF00041">
    <property type="entry name" value="fn3"/>
    <property type="match status" value="1"/>
</dbReference>
<dbReference type="InterPro" id="IPR025883">
    <property type="entry name" value="Cadherin-like_domain"/>
</dbReference>
<name>A0A6B0Y0S1_9RHOB</name>
<reference evidence="3" key="1">
    <citation type="submission" date="2019-09" db="EMBL/GenBank/DDBJ databases">
        <title>Characterisation of the sponge microbiome using genome-centric metagenomics.</title>
        <authorList>
            <person name="Engelberts J.P."/>
            <person name="Robbins S.J."/>
            <person name="De Goeij J.M."/>
            <person name="Aranda M."/>
            <person name="Bell S.C."/>
            <person name="Webster N.S."/>
        </authorList>
    </citation>
    <scope>NUCLEOTIDE SEQUENCE</scope>
    <source>
        <strain evidence="3">SB0664_bin_43</strain>
    </source>
</reference>
<dbReference type="PRINTS" id="PR00014">
    <property type="entry name" value="FNTYPEIII"/>
</dbReference>
<evidence type="ECO:0000256" key="1">
    <source>
        <dbReference type="ARBA" id="ARBA00022737"/>
    </source>
</evidence>
<evidence type="ECO:0000313" key="3">
    <source>
        <dbReference type="EMBL" id="MXY32596.1"/>
    </source>
</evidence>
<dbReference type="Pfam" id="PF12733">
    <property type="entry name" value="Cadherin-like"/>
    <property type="match status" value="1"/>
</dbReference>
<protein>
    <recommendedName>
        <fullName evidence="2">Fibronectin type-III domain-containing protein</fullName>
    </recommendedName>
</protein>
<accession>A0A6B0Y0S1</accession>
<dbReference type="PANTHER" id="PTHR13817">
    <property type="entry name" value="TITIN"/>
    <property type="match status" value="1"/>
</dbReference>
<dbReference type="Gene3D" id="2.60.40.10">
    <property type="entry name" value="Immunoglobulins"/>
    <property type="match status" value="2"/>
</dbReference>
<dbReference type="PANTHER" id="PTHR13817:SF166">
    <property type="entry name" value="NEURONAL IGCAM-RELATED"/>
    <property type="match status" value="1"/>
</dbReference>
<dbReference type="PROSITE" id="PS50853">
    <property type="entry name" value="FN3"/>
    <property type="match status" value="1"/>
</dbReference>
<proteinExistence type="predicted"/>
<feature type="domain" description="Fibronectin type-III" evidence="2">
    <location>
        <begin position="310"/>
        <end position="417"/>
    </location>
</feature>
<dbReference type="InterPro" id="IPR036116">
    <property type="entry name" value="FN3_sf"/>
</dbReference>
<dbReference type="InterPro" id="IPR003961">
    <property type="entry name" value="FN3_dom"/>
</dbReference>
<dbReference type="SUPFAM" id="SSF49265">
    <property type="entry name" value="Fibronectin type III"/>
    <property type="match status" value="2"/>
</dbReference>
<gene>
    <name evidence="3" type="ORF">F4Y60_00580</name>
</gene>
<dbReference type="CDD" id="cd00063">
    <property type="entry name" value="FN3"/>
    <property type="match status" value="1"/>
</dbReference>
<feature type="non-terminal residue" evidence="3">
    <location>
        <position position="1"/>
    </location>
</feature>
<dbReference type="AlphaFoldDB" id="A0A6B0Y0S1"/>
<dbReference type="InterPro" id="IPR050964">
    <property type="entry name" value="Striated_Muscle_Regulatory"/>
</dbReference>
<sequence length="417" mass="42523">TSSAATVTITAGENEEMGTGSASMDVELDEGDNTVTIAVESEDGTMTETYTLTVKREPNQPSAVRNLKAVSGASQSLTVTWEPPVNIADLTGYEWSATGDDGSWATANAGGTAIVITGAGGSLTLEAGDGLVNGLDQAIHVRAFSDPNGTRDDASATDEDDDVLGAATSIMAAPWPAITTVAFASNIRESATEVTATNPATATNRDTTTVTVTLDAVAFDDFEVMLAFDDEDQNELLTFPEGATATVRRNQTTATILVEAVNNDIDASAADPTVTDPVVVLEASMVPAEAADRAAVAAATGVTIVDDDVAPSVPESLQLIVGDKKLTANWNPPTTDAGTAPITSYQVRYRAGSDFSVNGTDVGWTTAAGTVAVITVTGRSAEITGLTNGTGYAVQVRAISSAGPGTPHAVVTATPSS</sequence>
<keyword evidence="1" id="KW-0677">Repeat</keyword>
<dbReference type="InterPro" id="IPR013783">
    <property type="entry name" value="Ig-like_fold"/>
</dbReference>